<evidence type="ECO:0000256" key="6">
    <source>
        <dbReference type="SAM" id="MobiDB-lite"/>
    </source>
</evidence>
<keyword evidence="2" id="KW-1003">Cell membrane</keyword>
<dbReference type="CDD" id="cd06580">
    <property type="entry name" value="TM_PBP1_transp_TpRbsC_like"/>
    <property type="match status" value="1"/>
</dbReference>
<sequence>MSDDKSGGVRRLNELTDAAARSLSSSFRAGGQSARVIIVLYVLAALAIVGLLVVGTGGDLGVALGGWVRGAFGTGYNTVQTLSYATPLVLVAIGVAAALKAGVITVGAEGQMLIGATTATIVALWLGPSVPLWLGLPIGAIAGMLGGAAWAYLPGLGRVRWGVNEVLCTLLANYLAISLLNYLLRTVLRNPAGSATPQSAPLPDGFLIPQLPLPARLHIGAILVVVIVLLALWWSRGRGAFLVGVFGQRPLLAARLGLTPARAVVSTMLVSGAASGLAGWMQLAGVDGRLQPGVSAGVGFAGIAVAVLGRGNPLGIVVAAIAYASLTTGATGVQVATGTTPAAIGTVTQGVLLLAAALIVAAPAVRRAARRSASPPALPAVSRHVPPSLPQSDGNRPSENQTDSQMGSTSSTGTDHLDHAGTGIDRDADRHENLESAHGPA</sequence>
<comment type="caution">
    <text evidence="8">The sequence shown here is derived from an EMBL/GenBank/DDBJ whole genome shotgun (WGS) entry which is preliminary data.</text>
</comment>
<dbReference type="Pfam" id="PF02653">
    <property type="entry name" value="BPD_transp_2"/>
    <property type="match status" value="1"/>
</dbReference>
<evidence type="ECO:0000256" key="4">
    <source>
        <dbReference type="ARBA" id="ARBA00022989"/>
    </source>
</evidence>
<evidence type="ECO:0000313" key="8">
    <source>
        <dbReference type="EMBL" id="GAA3887616.1"/>
    </source>
</evidence>
<keyword evidence="9" id="KW-1185">Reference proteome</keyword>
<feature type="transmembrane region" description="Helical" evidence="7">
    <location>
        <begin position="106"/>
        <end position="126"/>
    </location>
</feature>
<feature type="transmembrane region" description="Helical" evidence="7">
    <location>
        <begin position="165"/>
        <end position="184"/>
    </location>
</feature>
<keyword evidence="5 7" id="KW-0472">Membrane</keyword>
<feature type="compositionally biased region" description="Low complexity" evidence="6">
    <location>
        <begin position="372"/>
        <end position="383"/>
    </location>
</feature>
<dbReference type="PANTHER" id="PTHR47089:SF1">
    <property type="entry name" value="GUANOSINE ABC TRANSPORTER PERMEASE PROTEIN NUPP"/>
    <property type="match status" value="1"/>
</dbReference>
<feature type="region of interest" description="Disordered" evidence="6">
    <location>
        <begin position="372"/>
        <end position="441"/>
    </location>
</feature>
<feature type="transmembrane region" description="Helical" evidence="7">
    <location>
        <begin position="256"/>
        <end position="278"/>
    </location>
</feature>
<feature type="compositionally biased region" description="Polar residues" evidence="6">
    <location>
        <begin position="390"/>
        <end position="414"/>
    </location>
</feature>
<evidence type="ECO:0000256" key="2">
    <source>
        <dbReference type="ARBA" id="ARBA00022475"/>
    </source>
</evidence>
<dbReference type="InterPro" id="IPR001851">
    <property type="entry name" value="ABC_transp_permease"/>
</dbReference>
<dbReference type="RefSeq" id="WP_345068529.1">
    <property type="nucleotide sequence ID" value="NZ_BAABCN010000010.1"/>
</dbReference>
<reference evidence="9" key="1">
    <citation type="journal article" date="2019" name="Int. J. Syst. Evol. Microbiol.">
        <title>The Global Catalogue of Microorganisms (GCM) 10K type strain sequencing project: providing services to taxonomists for standard genome sequencing and annotation.</title>
        <authorList>
            <consortium name="The Broad Institute Genomics Platform"/>
            <consortium name="The Broad Institute Genome Sequencing Center for Infectious Disease"/>
            <person name="Wu L."/>
            <person name="Ma J."/>
        </authorList>
    </citation>
    <scope>NUCLEOTIDE SEQUENCE [LARGE SCALE GENOMIC DNA]</scope>
    <source>
        <strain evidence="9">JCM 17021</strain>
    </source>
</reference>
<dbReference type="PANTHER" id="PTHR47089">
    <property type="entry name" value="ABC TRANSPORTER, PERMEASE PROTEIN"/>
    <property type="match status" value="1"/>
</dbReference>
<feature type="transmembrane region" description="Helical" evidence="7">
    <location>
        <begin position="316"/>
        <end position="336"/>
    </location>
</feature>
<protein>
    <recommendedName>
        <fullName evidence="10">ABC transporter permease</fullName>
    </recommendedName>
</protein>
<feature type="transmembrane region" description="Helical" evidence="7">
    <location>
        <begin position="342"/>
        <end position="365"/>
    </location>
</feature>
<dbReference type="Proteomes" id="UP001501803">
    <property type="component" value="Unassembled WGS sequence"/>
</dbReference>
<feature type="transmembrane region" description="Helical" evidence="7">
    <location>
        <begin position="78"/>
        <end position="99"/>
    </location>
</feature>
<evidence type="ECO:0008006" key="10">
    <source>
        <dbReference type="Google" id="ProtNLM"/>
    </source>
</evidence>
<evidence type="ECO:0000313" key="9">
    <source>
        <dbReference type="Proteomes" id="UP001501803"/>
    </source>
</evidence>
<keyword evidence="3 7" id="KW-0812">Transmembrane</keyword>
<comment type="subcellular location">
    <subcellularLocation>
        <location evidence="1">Cell membrane</location>
        <topology evidence="1">Multi-pass membrane protein</topology>
    </subcellularLocation>
</comment>
<proteinExistence type="predicted"/>
<feature type="compositionally biased region" description="Basic and acidic residues" evidence="6">
    <location>
        <begin position="415"/>
        <end position="435"/>
    </location>
</feature>
<evidence type="ECO:0000256" key="1">
    <source>
        <dbReference type="ARBA" id="ARBA00004651"/>
    </source>
</evidence>
<evidence type="ECO:0000256" key="7">
    <source>
        <dbReference type="SAM" id="Phobius"/>
    </source>
</evidence>
<organism evidence="8 9">
    <name type="scientific">Leifsonia kafniensis</name>
    <dbReference type="NCBI Taxonomy" id="475957"/>
    <lineage>
        <taxon>Bacteria</taxon>
        <taxon>Bacillati</taxon>
        <taxon>Actinomycetota</taxon>
        <taxon>Actinomycetes</taxon>
        <taxon>Micrococcales</taxon>
        <taxon>Microbacteriaceae</taxon>
        <taxon>Leifsonia</taxon>
    </lineage>
</organism>
<feature type="transmembrane region" description="Helical" evidence="7">
    <location>
        <begin position="132"/>
        <end position="153"/>
    </location>
</feature>
<dbReference type="EMBL" id="BAABCN010000010">
    <property type="protein sequence ID" value="GAA3887616.1"/>
    <property type="molecule type" value="Genomic_DNA"/>
</dbReference>
<accession>A0ABP7KWG0</accession>
<keyword evidence="4 7" id="KW-1133">Transmembrane helix</keyword>
<name>A0ABP7KWG0_9MICO</name>
<evidence type="ECO:0000256" key="3">
    <source>
        <dbReference type="ARBA" id="ARBA00022692"/>
    </source>
</evidence>
<feature type="transmembrane region" description="Helical" evidence="7">
    <location>
        <begin position="36"/>
        <end position="58"/>
    </location>
</feature>
<gene>
    <name evidence="8" type="ORF">GCM10022381_32080</name>
</gene>
<evidence type="ECO:0000256" key="5">
    <source>
        <dbReference type="ARBA" id="ARBA00023136"/>
    </source>
</evidence>
<feature type="transmembrane region" description="Helical" evidence="7">
    <location>
        <begin position="217"/>
        <end position="235"/>
    </location>
</feature>
<feature type="transmembrane region" description="Helical" evidence="7">
    <location>
        <begin position="290"/>
        <end position="309"/>
    </location>
</feature>